<gene>
    <name evidence="1" type="ORF">RirG_219630</name>
</gene>
<proteinExistence type="predicted"/>
<protein>
    <recommendedName>
        <fullName evidence="3">HMG box domain-containing protein</fullName>
    </recommendedName>
</protein>
<organism evidence="1 2">
    <name type="scientific">Rhizophagus irregularis (strain DAOM 197198w)</name>
    <name type="common">Glomus intraradices</name>
    <dbReference type="NCBI Taxonomy" id="1432141"/>
    <lineage>
        <taxon>Eukaryota</taxon>
        <taxon>Fungi</taxon>
        <taxon>Fungi incertae sedis</taxon>
        <taxon>Mucoromycota</taxon>
        <taxon>Glomeromycotina</taxon>
        <taxon>Glomeromycetes</taxon>
        <taxon>Glomerales</taxon>
        <taxon>Glomeraceae</taxon>
        <taxon>Rhizophagus</taxon>
    </lineage>
</organism>
<name>A0A015K9A8_RHIIW</name>
<comment type="caution">
    <text evidence="1">The sequence shown here is derived from an EMBL/GenBank/DDBJ whole genome shotgun (WGS) entry which is preliminary data.</text>
</comment>
<sequence>MSQEKNIISTSATSAVELANNKHKIIYKNIQTVNHPIKFSFNSFGPKLTFSRSRFACFVFKREYEALHKHAFLKSTISKLATEKWNELSDDARRVYLNFSSDAIEYNSYKTRSPTYQLIKF</sequence>
<dbReference type="AlphaFoldDB" id="A0A015K9A8"/>
<evidence type="ECO:0000313" key="2">
    <source>
        <dbReference type="Proteomes" id="UP000022910"/>
    </source>
</evidence>
<dbReference type="OrthoDB" id="2313760at2759"/>
<dbReference type="HOGENOM" id="CLU_165654_0_0_1"/>
<keyword evidence="2" id="KW-1185">Reference proteome</keyword>
<evidence type="ECO:0008006" key="3">
    <source>
        <dbReference type="Google" id="ProtNLM"/>
    </source>
</evidence>
<accession>A0A015K9A8</accession>
<reference evidence="1 2" key="1">
    <citation type="submission" date="2014-02" db="EMBL/GenBank/DDBJ databases">
        <title>Single nucleus genome sequencing reveals high similarity among nuclei of an endomycorrhizal fungus.</title>
        <authorList>
            <person name="Lin K."/>
            <person name="Geurts R."/>
            <person name="Zhang Z."/>
            <person name="Limpens E."/>
            <person name="Saunders D.G."/>
            <person name="Mu D."/>
            <person name="Pang E."/>
            <person name="Cao H."/>
            <person name="Cha H."/>
            <person name="Lin T."/>
            <person name="Zhou Q."/>
            <person name="Shang Y."/>
            <person name="Li Y."/>
            <person name="Ivanov S."/>
            <person name="Sharma T."/>
            <person name="Velzen R.V."/>
            <person name="Ruijter N.D."/>
            <person name="Aanen D.K."/>
            <person name="Win J."/>
            <person name="Kamoun S."/>
            <person name="Bisseling T."/>
            <person name="Huang S."/>
        </authorList>
    </citation>
    <scope>NUCLEOTIDE SEQUENCE [LARGE SCALE GENOMIC DNA]</scope>
    <source>
        <strain evidence="2">DAOM197198w</strain>
    </source>
</reference>
<dbReference type="EMBL" id="JEMT01027868">
    <property type="protein sequence ID" value="EXX56056.1"/>
    <property type="molecule type" value="Genomic_DNA"/>
</dbReference>
<evidence type="ECO:0000313" key="1">
    <source>
        <dbReference type="EMBL" id="EXX56056.1"/>
    </source>
</evidence>
<dbReference type="Proteomes" id="UP000022910">
    <property type="component" value="Unassembled WGS sequence"/>
</dbReference>